<keyword evidence="2" id="KW-1185">Reference proteome</keyword>
<gene>
    <name evidence="1" type="ORF">FA95DRAFT_1600005</name>
</gene>
<sequence length="284" mass="30693">MSQTVDVTLCSGGDSTCGQIFRHKTTAGPCAMCTLLGALDETSDEYKRKEKWPQCLGCGVCYSRLPGGALCGECKTADGLVDRSVEAARAARADAFQVRMHPGRAATAPGPSTERVAALGPVQNALPPPTVVNGPTIPMTTESLNRFRDSTPGHSSHSHSSGRVIYVGFNLRMDAKAYKKIGFHCTPFPETTPMDDVVQSALNRWEPTWTKQFLMKIIPDDISVRFTPNKIPIANALYGTLADFHRIHSTGPHQGIYAQSIPKEAGRIIGSTYIGLDLVLDSDM</sequence>
<dbReference type="Proteomes" id="UP000814033">
    <property type="component" value="Unassembled WGS sequence"/>
</dbReference>
<comment type="caution">
    <text evidence="1">The sequence shown here is derived from an EMBL/GenBank/DDBJ whole genome shotgun (WGS) entry which is preliminary data.</text>
</comment>
<organism evidence="1 2">
    <name type="scientific">Auriscalpium vulgare</name>
    <dbReference type="NCBI Taxonomy" id="40419"/>
    <lineage>
        <taxon>Eukaryota</taxon>
        <taxon>Fungi</taxon>
        <taxon>Dikarya</taxon>
        <taxon>Basidiomycota</taxon>
        <taxon>Agaricomycotina</taxon>
        <taxon>Agaricomycetes</taxon>
        <taxon>Russulales</taxon>
        <taxon>Auriscalpiaceae</taxon>
        <taxon>Auriscalpium</taxon>
    </lineage>
</organism>
<reference evidence="1" key="2">
    <citation type="journal article" date="2022" name="New Phytol.">
        <title>Evolutionary transition to the ectomycorrhizal habit in the genomes of a hyperdiverse lineage of mushroom-forming fungi.</title>
        <authorList>
            <person name="Looney B."/>
            <person name="Miyauchi S."/>
            <person name="Morin E."/>
            <person name="Drula E."/>
            <person name="Courty P.E."/>
            <person name="Kohler A."/>
            <person name="Kuo A."/>
            <person name="LaButti K."/>
            <person name="Pangilinan J."/>
            <person name="Lipzen A."/>
            <person name="Riley R."/>
            <person name="Andreopoulos W."/>
            <person name="He G."/>
            <person name="Johnson J."/>
            <person name="Nolan M."/>
            <person name="Tritt A."/>
            <person name="Barry K.W."/>
            <person name="Grigoriev I.V."/>
            <person name="Nagy L.G."/>
            <person name="Hibbett D."/>
            <person name="Henrissat B."/>
            <person name="Matheny P.B."/>
            <person name="Labbe J."/>
            <person name="Martin F.M."/>
        </authorList>
    </citation>
    <scope>NUCLEOTIDE SEQUENCE</scope>
    <source>
        <strain evidence="1">FP105234-sp</strain>
    </source>
</reference>
<reference evidence="1" key="1">
    <citation type="submission" date="2021-02" db="EMBL/GenBank/DDBJ databases">
        <authorList>
            <consortium name="DOE Joint Genome Institute"/>
            <person name="Ahrendt S."/>
            <person name="Looney B.P."/>
            <person name="Miyauchi S."/>
            <person name="Morin E."/>
            <person name="Drula E."/>
            <person name="Courty P.E."/>
            <person name="Chicoki N."/>
            <person name="Fauchery L."/>
            <person name="Kohler A."/>
            <person name="Kuo A."/>
            <person name="Labutti K."/>
            <person name="Pangilinan J."/>
            <person name="Lipzen A."/>
            <person name="Riley R."/>
            <person name="Andreopoulos W."/>
            <person name="He G."/>
            <person name="Johnson J."/>
            <person name="Barry K.W."/>
            <person name="Grigoriev I.V."/>
            <person name="Nagy L."/>
            <person name="Hibbett D."/>
            <person name="Henrissat B."/>
            <person name="Matheny P.B."/>
            <person name="Labbe J."/>
            <person name="Martin F."/>
        </authorList>
    </citation>
    <scope>NUCLEOTIDE SEQUENCE</scope>
    <source>
        <strain evidence="1">FP105234-sp</strain>
    </source>
</reference>
<protein>
    <submittedName>
        <fullName evidence="1">Uncharacterized protein</fullName>
    </submittedName>
</protein>
<evidence type="ECO:0000313" key="1">
    <source>
        <dbReference type="EMBL" id="KAI0038833.1"/>
    </source>
</evidence>
<accession>A0ACB8R468</accession>
<evidence type="ECO:0000313" key="2">
    <source>
        <dbReference type="Proteomes" id="UP000814033"/>
    </source>
</evidence>
<dbReference type="EMBL" id="MU276403">
    <property type="protein sequence ID" value="KAI0038833.1"/>
    <property type="molecule type" value="Genomic_DNA"/>
</dbReference>
<feature type="non-terminal residue" evidence="1">
    <location>
        <position position="284"/>
    </location>
</feature>
<name>A0ACB8R468_9AGAM</name>
<proteinExistence type="predicted"/>